<dbReference type="InParanoid" id="A0A423XDE7"/>
<evidence type="ECO:0000256" key="4">
    <source>
        <dbReference type="ARBA" id="ARBA00022692"/>
    </source>
</evidence>
<dbReference type="InterPro" id="IPR027815">
    <property type="entry name" value="CSC1/OSCA1-like_cyt"/>
</dbReference>
<evidence type="ECO:0000259" key="9">
    <source>
        <dbReference type="Pfam" id="PF02714"/>
    </source>
</evidence>
<feature type="domain" description="CSC1/OSCA1-like N-terminal transmembrane" evidence="11">
    <location>
        <begin position="24"/>
        <end position="187"/>
    </location>
</feature>
<feature type="transmembrane region" description="Helical" evidence="8">
    <location>
        <begin position="986"/>
        <end position="1006"/>
    </location>
</feature>
<feature type="transmembrane region" description="Helical" evidence="8">
    <location>
        <begin position="751"/>
        <end position="777"/>
    </location>
</feature>
<feature type="transmembrane region" description="Helical" evidence="8">
    <location>
        <begin position="24"/>
        <end position="45"/>
    </location>
</feature>
<feature type="region of interest" description="Disordered" evidence="7">
    <location>
        <begin position="458"/>
        <end position="485"/>
    </location>
</feature>
<evidence type="ECO:0000313" key="14">
    <source>
        <dbReference type="Proteomes" id="UP000285146"/>
    </source>
</evidence>
<evidence type="ECO:0000256" key="8">
    <source>
        <dbReference type="SAM" id="Phobius"/>
    </source>
</evidence>
<dbReference type="GO" id="GO:0005227">
    <property type="term" value="F:calcium-activated cation channel activity"/>
    <property type="evidence" value="ECO:0007669"/>
    <property type="project" value="InterPro"/>
</dbReference>
<keyword evidence="14" id="KW-1185">Reference proteome</keyword>
<keyword evidence="3" id="KW-0813">Transport</keyword>
<proteinExistence type="inferred from homology"/>
<evidence type="ECO:0000259" key="11">
    <source>
        <dbReference type="Pfam" id="PF13967"/>
    </source>
</evidence>
<evidence type="ECO:0000259" key="12">
    <source>
        <dbReference type="Pfam" id="PF14703"/>
    </source>
</evidence>
<gene>
    <name evidence="13" type="ORF">VPNG_04170</name>
</gene>
<evidence type="ECO:0000256" key="5">
    <source>
        <dbReference type="ARBA" id="ARBA00022989"/>
    </source>
</evidence>
<feature type="transmembrane region" description="Helical" evidence="8">
    <location>
        <begin position="798"/>
        <end position="819"/>
    </location>
</feature>
<dbReference type="InterPro" id="IPR022257">
    <property type="entry name" value="PHM7_ext"/>
</dbReference>
<dbReference type="Proteomes" id="UP000285146">
    <property type="component" value="Unassembled WGS sequence"/>
</dbReference>
<feature type="region of interest" description="Disordered" evidence="7">
    <location>
        <begin position="281"/>
        <end position="333"/>
    </location>
</feature>
<keyword evidence="6 8" id="KW-0472">Membrane</keyword>
<dbReference type="PANTHER" id="PTHR13018">
    <property type="entry name" value="PROBABLE MEMBRANE PROTEIN DUF221-RELATED"/>
    <property type="match status" value="1"/>
</dbReference>
<dbReference type="Pfam" id="PF13967">
    <property type="entry name" value="RSN1_TM"/>
    <property type="match status" value="1"/>
</dbReference>
<sequence>MGTLDDDANAGTAQSDAGQGLQTFLASLGVSVAVAAVQVSLFLLLRNKLARIYKPKTFLVPERERTDPPPSRPWALIRAIMSYDDREVIKKCGLDAYFFMRYLKTLLVIFIPIAFVTLPILLPVNYVGGRGQDLWTSSSDDDDNSTVVGLSTLSWSNVKDENYDRRWAHLLLALLVIVWVCVVIFTEMRVYTKVRQDWLTSAEHRLRASANTVLVSSIPEKWLSEEALRGLFDVFPGGIKNIWLTRDFTALLDKIKKRNQIHHQLEGAESDLVRDCKKKQLKQREEEERRTRKELRTKQPTKAERNERKKQEDDDAQRRAEASGGISYGEHENVPHNAVQAAEGTETNQIQPHEHEKDHHSQHNIFTSAVLDGGLYKVGHGLKEGASVLEKARQGLVGGLQGGLQAISHDVDDELDTRGGFEFVKPEPGPSSARTQVRVPEKSAVAPDRRVQILADDEKPKVSFASERSEARSDQYSTKGSMQQELHPKDVGNTVRKLENVDDMYIKERTRWWQFWKPPSGGYASPVPQGSEDNEFPFEDQRSVWAKFKDHIPFMGAKEPTFEYPPFVNPGQNEEPQEGDGPAWEKWLKEKERPHHRLPLFDFTPGWLPGLPLIHKKVDTIYWCRKELARLNVEIEEDQKHPERFPIMTSAFIQFNNQVAAHMACQSTIHHIPKQMAPRVVEISPDDVIWDNMAMSWWMQWGRILLGCGFVFGMIVLWTFPVAFSASLSSIDTLIAEYPWLDFLTKNDSVYSFVKLAAGVLPQVILAALVALVPLILNMVADFQGVKTGSSKAEWVQTYYFCFLFVQVTLVVSIATGAIKTLEQLANSPESLPSILASNLPDSSNYFFSYLVLQGASVSSGTLLQVASLGVWYILSRFLDNTARAKFNRQIKLPVVKWGSFFPVYTNFACIALIFSVIAPLMSVFAIINFAMLWCAHRYNMIYVNRFRTDTGGVLYPRALNQTFTGLYVMELCLIGLFFIQAKTCYPEAIIMIIALVCTVLYQVMLNKEFDPLTRYLPITFEDEAILRDRAFQKAQDRRLGLITDDDDDDEATTLRTTRSFDESNQIEMQDLGTAAKSPISHLKEDATKAHRKNMSSGGGSFRSKLVNPVSTLKHAGTWAVQSGNTVKHATLGRAEDNLKTAAAYRKQRRDKELDAQRAIGEALYGGFADEIEDLTPEERDQLVKKAFTHSAIRARRPVVWIPRDDLGVSDDEVRRTNEYSEHIWISNEGTALDSKCRAVYGRSPPDFSELDLIQL</sequence>
<feature type="transmembrane region" description="Helical" evidence="8">
    <location>
        <begin position="921"/>
        <end position="939"/>
    </location>
</feature>
<protein>
    <recommendedName>
        <fullName evidence="15">CSC1/OSCA1-like 7TM region domain-containing protein</fullName>
    </recommendedName>
</protein>
<dbReference type="Pfam" id="PF14703">
    <property type="entry name" value="PHM7_cyt"/>
    <property type="match status" value="2"/>
</dbReference>
<feature type="domain" description="10TM putative phosphate transporter extracellular tail" evidence="10">
    <location>
        <begin position="1174"/>
        <end position="1247"/>
    </location>
</feature>
<evidence type="ECO:0000313" key="13">
    <source>
        <dbReference type="EMBL" id="ROW14017.1"/>
    </source>
</evidence>
<evidence type="ECO:0000256" key="3">
    <source>
        <dbReference type="ARBA" id="ARBA00022448"/>
    </source>
</evidence>
<evidence type="ECO:0008006" key="15">
    <source>
        <dbReference type="Google" id="ProtNLM"/>
    </source>
</evidence>
<feature type="compositionally biased region" description="Polar residues" evidence="7">
    <location>
        <begin position="474"/>
        <end position="484"/>
    </location>
</feature>
<dbReference type="InterPro" id="IPR003864">
    <property type="entry name" value="CSC1/OSCA1-like_7TM"/>
</dbReference>
<feature type="compositionally biased region" description="Basic and acidic residues" evidence="7">
    <location>
        <begin position="458"/>
        <end position="473"/>
    </location>
</feature>
<evidence type="ECO:0000256" key="2">
    <source>
        <dbReference type="ARBA" id="ARBA00007779"/>
    </source>
</evidence>
<feature type="domain" description="CSC1/OSCA1-like 7TM region" evidence="9">
    <location>
        <begin position="705"/>
        <end position="978"/>
    </location>
</feature>
<feature type="transmembrane region" description="Helical" evidence="8">
    <location>
        <begin position="959"/>
        <end position="980"/>
    </location>
</feature>
<feature type="transmembrane region" description="Helical" evidence="8">
    <location>
        <begin position="167"/>
        <end position="186"/>
    </location>
</feature>
<dbReference type="GO" id="GO:0005886">
    <property type="term" value="C:plasma membrane"/>
    <property type="evidence" value="ECO:0007669"/>
    <property type="project" value="TreeGrafter"/>
</dbReference>
<dbReference type="EMBL" id="LKEB01000016">
    <property type="protein sequence ID" value="ROW14017.1"/>
    <property type="molecule type" value="Genomic_DNA"/>
</dbReference>
<reference evidence="13 14" key="1">
    <citation type="submission" date="2015-09" db="EMBL/GenBank/DDBJ databases">
        <title>Host preference determinants of Valsa canker pathogens revealed by comparative genomics.</title>
        <authorList>
            <person name="Yin Z."/>
            <person name="Huang L."/>
        </authorList>
    </citation>
    <scope>NUCLEOTIDE SEQUENCE [LARGE SCALE GENOMIC DNA]</scope>
    <source>
        <strain evidence="13 14">SXYLt</strain>
    </source>
</reference>
<evidence type="ECO:0000256" key="6">
    <source>
        <dbReference type="ARBA" id="ARBA00023136"/>
    </source>
</evidence>
<feature type="transmembrane region" description="Helical" evidence="8">
    <location>
        <begin position="106"/>
        <end position="128"/>
    </location>
</feature>
<comment type="caution">
    <text evidence="13">The sequence shown here is derived from an EMBL/GenBank/DDBJ whole genome shotgun (WGS) entry which is preliminary data.</text>
</comment>
<dbReference type="InterPro" id="IPR032880">
    <property type="entry name" value="CSC1/OSCA1-like_N"/>
</dbReference>
<dbReference type="Pfam" id="PF02714">
    <property type="entry name" value="RSN1_7TM"/>
    <property type="match status" value="1"/>
</dbReference>
<feature type="domain" description="CSC1/OSCA1-like cytosolic" evidence="12">
    <location>
        <begin position="592"/>
        <end position="692"/>
    </location>
</feature>
<dbReference type="AlphaFoldDB" id="A0A423XDE7"/>
<comment type="subcellular location">
    <subcellularLocation>
        <location evidence="1">Membrane</location>
        <topology evidence="1">Multi-pass membrane protein</topology>
    </subcellularLocation>
</comment>
<comment type="similarity">
    <text evidence="2">Belongs to the CSC1 (TC 1.A.17) family.</text>
</comment>
<feature type="transmembrane region" description="Helical" evidence="8">
    <location>
        <begin position="847"/>
        <end position="875"/>
    </location>
</feature>
<feature type="domain" description="CSC1/OSCA1-like cytosolic" evidence="12">
    <location>
        <begin position="211"/>
        <end position="290"/>
    </location>
</feature>
<keyword evidence="4 8" id="KW-0812">Transmembrane</keyword>
<dbReference type="OrthoDB" id="1076608at2759"/>
<evidence type="ECO:0000256" key="7">
    <source>
        <dbReference type="SAM" id="MobiDB-lite"/>
    </source>
</evidence>
<name>A0A423XDE7_9PEZI</name>
<feature type="transmembrane region" description="Helical" evidence="8">
    <location>
        <begin position="704"/>
        <end position="731"/>
    </location>
</feature>
<keyword evidence="5 8" id="KW-1133">Transmembrane helix</keyword>
<dbReference type="Pfam" id="PF12621">
    <property type="entry name" value="PHM7_ext"/>
    <property type="match status" value="1"/>
</dbReference>
<accession>A0A423XDE7</accession>
<evidence type="ECO:0000259" key="10">
    <source>
        <dbReference type="Pfam" id="PF12621"/>
    </source>
</evidence>
<evidence type="ECO:0000256" key="1">
    <source>
        <dbReference type="ARBA" id="ARBA00004141"/>
    </source>
</evidence>
<dbReference type="PANTHER" id="PTHR13018:SF20">
    <property type="entry name" value="SPORULATION-SPECIFIC PROTEIN 75"/>
    <property type="match status" value="1"/>
</dbReference>
<organism evidence="13 14">
    <name type="scientific">Cytospora leucostoma</name>
    <dbReference type="NCBI Taxonomy" id="1230097"/>
    <lineage>
        <taxon>Eukaryota</taxon>
        <taxon>Fungi</taxon>
        <taxon>Dikarya</taxon>
        <taxon>Ascomycota</taxon>
        <taxon>Pezizomycotina</taxon>
        <taxon>Sordariomycetes</taxon>
        <taxon>Sordariomycetidae</taxon>
        <taxon>Diaporthales</taxon>
        <taxon>Cytosporaceae</taxon>
        <taxon>Cytospora</taxon>
    </lineage>
</organism>
<feature type="compositionally biased region" description="Basic and acidic residues" evidence="7">
    <location>
        <begin position="282"/>
        <end position="321"/>
    </location>
</feature>
<dbReference type="InterPro" id="IPR045122">
    <property type="entry name" value="Csc1-like"/>
</dbReference>